<keyword evidence="4" id="KW-0539">Nucleus</keyword>
<dbReference type="Pfam" id="PF12174">
    <property type="entry name" value="RST"/>
    <property type="match status" value="1"/>
</dbReference>
<sequence length="256" mass="29173">MDPMGFEDQVSITVEDEEILSLDSEVNSYPSNPGQFEVFAKNGMTIIDEENTEHEVIKKCFLNGMEQFGKNTNVVAIHRNSNSSFTGKARKETFRIFSEAVAKKSGGDANIKYACVSSSAMDQYGFRHVLLCRVILGNTEPVRPGSEQFQPSSNEFDSGVDNLSSPRRYIIWSPYMNSHIFPDYIVSFTVPVREVSRTRVVRPNSPYMKFVSLLSMLSNFLPRSRMVLIFKYHSEYQVSSSFLSNLQSLFPFLRYL</sequence>
<evidence type="ECO:0000256" key="3">
    <source>
        <dbReference type="ARBA" id="ARBA00023016"/>
    </source>
</evidence>
<dbReference type="PANTHER" id="PTHR32263">
    <property type="entry name" value="INACTIVE POLY [ADP-RIBOSE] POLYMERASE SRO4-RELATED"/>
    <property type="match status" value="1"/>
</dbReference>
<evidence type="ECO:0000256" key="4">
    <source>
        <dbReference type="ARBA" id="ARBA00023242"/>
    </source>
</evidence>
<keyword evidence="2" id="KW-0217">Developmental protein</keyword>
<dbReference type="Proteomes" id="UP000585474">
    <property type="component" value="Unassembled WGS sequence"/>
</dbReference>
<evidence type="ECO:0000259" key="5">
    <source>
        <dbReference type="PROSITE" id="PS51059"/>
    </source>
</evidence>
<evidence type="ECO:0000313" key="6">
    <source>
        <dbReference type="EMBL" id="GFZ21250.1"/>
    </source>
</evidence>
<dbReference type="GO" id="GO:0003950">
    <property type="term" value="F:NAD+ poly-ADP-ribosyltransferase activity"/>
    <property type="evidence" value="ECO:0007669"/>
    <property type="project" value="InterPro"/>
</dbReference>
<dbReference type="OrthoDB" id="6133115at2759"/>
<feature type="domain" description="PARP catalytic" evidence="5">
    <location>
        <begin position="30"/>
        <end position="210"/>
    </location>
</feature>
<name>A0A7J0HDP0_9ERIC</name>
<dbReference type="SUPFAM" id="SSF56399">
    <property type="entry name" value="ADP-ribosylation"/>
    <property type="match status" value="1"/>
</dbReference>
<keyword evidence="3" id="KW-0346">Stress response</keyword>
<comment type="subcellular location">
    <subcellularLocation>
        <location evidence="1">Nucleus</location>
    </subcellularLocation>
</comment>
<dbReference type="InterPro" id="IPR012317">
    <property type="entry name" value="Poly(ADP-ribose)pol_cat_dom"/>
</dbReference>
<comment type="caution">
    <text evidence="6">The sequence shown here is derived from an EMBL/GenBank/DDBJ whole genome shotgun (WGS) entry which is preliminary data.</text>
</comment>
<dbReference type="Gene3D" id="3.90.228.10">
    <property type="match status" value="1"/>
</dbReference>
<protein>
    <recommendedName>
        <fullName evidence="5">PARP catalytic domain-containing protein</fullName>
    </recommendedName>
</protein>
<organism evidence="6 7">
    <name type="scientific">Actinidia rufa</name>
    <dbReference type="NCBI Taxonomy" id="165716"/>
    <lineage>
        <taxon>Eukaryota</taxon>
        <taxon>Viridiplantae</taxon>
        <taxon>Streptophyta</taxon>
        <taxon>Embryophyta</taxon>
        <taxon>Tracheophyta</taxon>
        <taxon>Spermatophyta</taxon>
        <taxon>Magnoliopsida</taxon>
        <taxon>eudicotyledons</taxon>
        <taxon>Gunneridae</taxon>
        <taxon>Pentapetalae</taxon>
        <taxon>asterids</taxon>
        <taxon>Ericales</taxon>
        <taxon>Actinidiaceae</taxon>
        <taxon>Actinidia</taxon>
    </lineage>
</organism>
<dbReference type="GO" id="GO:0005634">
    <property type="term" value="C:nucleus"/>
    <property type="evidence" value="ECO:0007669"/>
    <property type="project" value="UniProtKB-SubCell"/>
</dbReference>
<accession>A0A7J0HDP0</accession>
<dbReference type="InterPro" id="IPR044964">
    <property type="entry name" value="RCD1/SRO1-5"/>
</dbReference>
<dbReference type="InterPro" id="IPR022003">
    <property type="entry name" value="RST"/>
</dbReference>
<evidence type="ECO:0000256" key="2">
    <source>
        <dbReference type="ARBA" id="ARBA00022473"/>
    </source>
</evidence>
<dbReference type="AlphaFoldDB" id="A0A7J0HDP0"/>
<dbReference type="PROSITE" id="PS51059">
    <property type="entry name" value="PARP_CATALYTIC"/>
    <property type="match status" value="1"/>
</dbReference>
<evidence type="ECO:0000256" key="1">
    <source>
        <dbReference type="ARBA" id="ARBA00004123"/>
    </source>
</evidence>
<reference evidence="6 7" key="1">
    <citation type="submission" date="2019-07" db="EMBL/GenBank/DDBJ databases">
        <title>De Novo Assembly of kiwifruit Actinidia rufa.</title>
        <authorList>
            <person name="Sugita-Konishi S."/>
            <person name="Sato K."/>
            <person name="Mori E."/>
            <person name="Abe Y."/>
            <person name="Kisaki G."/>
            <person name="Hamano K."/>
            <person name="Suezawa K."/>
            <person name="Otani M."/>
            <person name="Fukuda T."/>
            <person name="Manabe T."/>
            <person name="Gomi K."/>
            <person name="Tabuchi M."/>
            <person name="Akimitsu K."/>
            <person name="Kataoka I."/>
        </authorList>
    </citation>
    <scope>NUCLEOTIDE SEQUENCE [LARGE SCALE GENOMIC DNA]</scope>
    <source>
        <strain evidence="7">cv. Fuchu</strain>
    </source>
</reference>
<evidence type="ECO:0000313" key="7">
    <source>
        <dbReference type="Proteomes" id="UP000585474"/>
    </source>
</evidence>
<gene>
    <name evidence="6" type="ORF">Acr_29g0004120</name>
</gene>
<dbReference type="EMBL" id="BJWL01000029">
    <property type="protein sequence ID" value="GFZ21250.1"/>
    <property type="molecule type" value="Genomic_DNA"/>
</dbReference>
<keyword evidence="7" id="KW-1185">Reference proteome</keyword>
<dbReference type="PANTHER" id="PTHR32263:SF14">
    <property type="entry name" value="INACTIVE POLY [ADP-RIBOSE] POLYMERASE SRO2-RELATED"/>
    <property type="match status" value="1"/>
</dbReference>
<proteinExistence type="predicted"/>